<dbReference type="Proteomes" id="UP000249354">
    <property type="component" value="Unassembled WGS sequence"/>
</dbReference>
<evidence type="ECO:0000313" key="2">
    <source>
        <dbReference type="Proteomes" id="UP000249354"/>
    </source>
</evidence>
<sequence length="101" mass="11459">MLHNKAINAHYDRERKALVVVFADGSAGIWPVRLLEMVSYDGNAWVPIEATETQLEAVELGGEHIYWDEIGQDFRISDLKAGIYGREPWMARLQQQMAIAS</sequence>
<reference evidence="2" key="1">
    <citation type="submission" date="2018-04" db="EMBL/GenBank/DDBJ databases">
        <authorList>
            <person name="Cornet L."/>
        </authorList>
    </citation>
    <scope>NUCLEOTIDE SEQUENCE [LARGE SCALE GENOMIC DNA]</scope>
</reference>
<accession>A0A2W4U312</accession>
<dbReference type="Gene3D" id="3.30.2020.40">
    <property type="entry name" value="Uncharacterised protein PF10387, DUF2442"/>
    <property type="match status" value="1"/>
</dbReference>
<evidence type="ECO:0008006" key="3">
    <source>
        <dbReference type="Google" id="ProtNLM"/>
    </source>
</evidence>
<comment type="caution">
    <text evidence="1">The sequence shown here is derived from an EMBL/GenBank/DDBJ whole genome shotgun (WGS) entry which is preliminary data.</text>
</comment>
<protein>
    <recommendedName>
        <fullName evidence="3">DUF2442 domain-containing protein</fullName>
    </recommendedName>
</protein>
<evidence type="ECO:0000313" key="1">
    <source>
        <dbReference type="EMBL" id="PZO15656.1"/>
    </source>
</evidence>
<name>A0A2W4U312_9CYAN</name>
<organism evidence="1 2">
    <name type="scientific">Leptolyngbya foveolarum</name>
    <dbReference type="NCBI Taxonomy" id="47253"/>
    <lineage>
        <taxon>Bacteria</taxon>
        <taxon>Bacillati</taxon>
        <taxon>Cyanobacteriota</taxon>
        <taxon>Cyanophyceae</taxon>
        <taxon>Leptolyngbyales</taxon>
        <taxon>Leptolyngbyaceae</taxon>
        <taxon>Leptolyngbya group</taxon>
        <taxon>Leptolyngbya</taxon>
    </lineage>
</organism>
<gene>
    <name evidence="1" type="ORF">DCF25_13410</name>
</gene>
<dbReference type="AlphaFoldDB" id="A0A2W4U312"/>
<dbReference type="EMBL" id="QBMC01000090">
    <property type="protein sequence ID" value="PZO15656.1"/>
    <property type="molecule type" value="Genomic_DNA"/>
</dbReference>
<reference evidence="1 2" key="2">
    <citation type="submission" date="2018-06" db="EMBL/GenBank/DDBJ databases">
        <title>Metagenomic assembly of (sub)arctic Cyanobacteria and their associated microbiome from non-axenic cultures.</title>
        <authorList>
            <person name="Baurain D."/>
        </authorList>
    </citation>
    <scope>NUCLEOTIDE SEQUENCE [LARGE SCALE GENOMIC DNA]</scope>
    <source>
        <strain evidence="1">ULC129bin1</strain>
    </source>
</reference>
<proteinExistence type="predicted"/>